<feature type="transmembrane region" description="Helical" evidence="2">
    <location>
        <begin position="128"/>
        <end position="148"/>
    </location>
</feature>
<evidence type="ECO:0000313" key="4">
    <source>
        <dbReference type="Proteomes" id="UP000253318"/>
    </source>
</evidence>
<keyword evidence="2" id="KW-0472">Membrane</keyword>
<evidence type="ECO:0000256" key="2">
    <source>
        <dbReference type="SAM" id="Phobius"/>
    </source>
</evidence>
<feature type="transmembrane region" description="Helical" evidence="2">
    <location>
        <begin position="202"/>
        <end position="220"/>
    </location>
</feature>
<feature type="compositionally biased region" description="Low complexity" evidence="1">
    <location>
        <begin position="257"/>
        <end position="271"/>
    </location>
</feature>
<feature type="transmembrane region" description="Helical" evidence="2">
    <location>
        <begin position="99"/>
        <end position="121"/>
    </location>
</feature>
<evidence type="ECO:0008006" key="5">
    <source>
        <dbReference type="Google" id="ProtNLM"/>
    </source>
</evidence>
<reference evidence="3 4" key="1">
    <citation type="submission" date="2018-04" db="EMBL/GenBank/DDBJ databases">
        <title>Novel actinobacteria from marine sediment.</title>
        <authorList>
            <person name="Ng Z.Y."/>
            <person name="Tan G.Y.A."/>
        </authorList>
    </citation>
    <scope>NUCLEOTIDE SEQUENCE [LARGE SCALE GENOMIC DNA]</scope>
    <source>
        <strain evidence="3 4">TPS81</strain>
    </source>
</reference>
<dbReference type="Proteomes" id="UP000253318">
    <property type="component" value="Unassembled WGS sequence"/>
</dbReference>
<evidence type="ECO:0000313" key="3">
    <source>
        <dbReference type="EMBL" id="RCV61013.1"/>
    </source>
</evidence>
<keyword evidence="4" id="KW-1185">Reference proteome</keyword>
<feature type="transmembrane region" description="Helical" evidence="2">
    <location>
        <begin position="59"/>
        <end position="79"/>
    </location>
</feature>
<dbReference type="OrthoDB" id="3530459at2"/>
<feature type="region of interest" description="Disordered" evidence="1">
    <location>
        <begin position="252"/>
        <end position="291"/>
    </location>
</feature>
<dbReference type="Pfam" id="PF06197">
    <property type="entry name" value="DUF998"/>
    <property type="match status" value="1"/>
</dbReference>
<dbReference type="InterPro" id="IPR009339">
    <property type="entry name" value="DUF998"/>
</dbReference>
<sequence>MARLRIPYQLCTRHFRAPGRTAGARFLGSLPTPPGVWEATVDAMSEGTPTGPERVQPAVLGRFASSALVLAVAAILVVHTDGDMDPVNQVVSSFAFSRYGVLVGPAIAALSVASAAVFAALRMRYGPLGGLTWTLAGVWCAGLLVAAFVPTDPTGHPGLSVGGEIHRWATLGSFCCLPVASLHLASRLSAVNPAAPAAALRRLALASLAMLGVMLVITLYCHRAGIGMAQRAMLVTEVGIIAVLLRSAASRTRRGRAGPPGQAVRCAARSSRPTRRSQSRPSTGSTSGMKR</sequence>
<feature type="transmembrane region" description="Helical" evidence="2">
    <location>
        <begin position="168"/>
        <end position="190"/>
    </location>
</feature>
<dbReference type="EMBL" id="QEIN01000026">
    <property type="protein sequence ID" value="RCV61013.1"/>
    <property type="molecule type" value="Genomic_DNA"/>
</dbReference>
<organism evidence="3 4">
    <name type="scientific">Marinitenerispora sediminis</name>
    <dbReference type="NCBI Taxonomy" id="1931232"/>
    <lineage>
        <taxon>Bacteria</taxon>
        <taxon>Bacillati</taxon>
        <taxon>Actinomycetota</taxon>
        <taxon>Actinomycetes</taxon>
        <taxon>Streptosporangiales</taxon>
        <taxon>Nocardiopsidaceae</taxon>
        <taxon>Marinitenerispora</taxon>
    </lineage>
</organism>
<keyword evidence="2" id="KW-0812">Transmembrane</keyword>
<gene>
    <name evidence="3" type="ORF">DEF24_05185</name>
</gene>
<accession>A0A368TCC5</accession>
<evidence type="ECO:0000256" key="1">
    <source>
        <dbReference type="SAM" id="MobiDB-lite"/>
    </source>
</evidence>
<protein>
    <recommendedName>
        <fullName evidence="5">DUF998 domain-containing protein</fullName>
    </recommendedName>
</protein>
<keyword evidence="2" id="KW-1133">Transmembrane helix</keyword>
<dbReference type="AlphaFoldDB" id="A0A368TCC5"/>
<proteinExistence type="predicted"/>
<feature type="compositionally biased region" description="Low complexity" evidence="1">
    <location>
        <begin position="279"/>
        <end position="291"/>
    </location>
</feature>
<name>A0A368TCC5_9ACTN</name>
<comment type="caution">
    <text evidence="3">The sequence shown here is derived from an EMBL/GenBank/DDBJ whole genome shotgun (WGS) entry which is preliminary data.</text>
</comment>